<evidence type="ECO:0000313" key="2">
    <source>
        <dbReference type="Proteomes" id="UP000185911"/>
    </source>
</evidence>
<dbReference type="AlphaFoldDB" id="A0A1Q8YHI4"/>
<comment type="caution">
    <text evidence="1">The sequence shown here is derived from an EMBL/GenBank/DDBJ whole genome shotgun (WGS) entry which is preliminary data.</text>
</comment>
<dbReference type="EMBL" id="MSYM01000008">
    <property type="protein sequence ID" value="OLP07379.1"/>
    <property type="molecule type" value="Genomic_DNA"/>
</dbReference>
<organism evidence="1 2">
    <name type="scientific">Rhodoferax antarcticus ANT.BR</name>
    <dbReference type="NCBI Taxonomy" id="1111071"/>
    <lineage>
        <taxon>Bacteria</taxon>
        <taxon>Pseudomonadati</taxon>
        <taxon>Pseudomonadota</taxon>
        <taxon>Betaproteobacteria</taxon>
        <taxon>Burkholderiales</taxon>
        <taxon>Comamonadaceae</taxon>
        <taxon>Rhodoferax</taxon>
    </lineage>
</organism>
<protein>
    <submittedName>
        <fullName evidence="1">Uncharacterized protein</fullName>
    </submittedName>
</protein>
<gene>
    <name evidence="1" type="ORF">BLL52_1209</name>
</gene>
<sequence length="66" mass="7752">MSCQNTPPKPPLDARRFAQKTSWLRPYTRWATRFALNSPRWLPAGLRNTPLKVSSLILRGYHRSMR</sequence>
<evidence type="ECO:0000313" key="1">
    <source>
        <dbReference type="EMBL" id="OLP07379.1"/>
    </source>
</evidence>
<dbReference type="Proteomes" id="UP000185911">
    <property type="component" value="Unassembled WGS sequence"/>
</dbReference>
<keyword evidence="2" id="KW-1185">Reference proteome</keyword>
<reference evidence="1 2" key="1">
    <citation type="submission" date="2017-01" db="EMBL/GenBank/DDBJ databases">
        <title>Genome sequence of Rhodoferax antarcticus ANT.BR, a psychrophilic purple nonsulfur bacterium from an Antarctic microbial mat.</title>
        <authorList>
            <person name="Baker J."/>
            <person name="Riester C."/>
            <person name="Skinner B."/>
            <person name="Newell A."/>
            <person name="Swingley W."/>
            <person name="Madigan M."/>
            <person name="Jung D."/>
            <person name="Asao M."/>
            <person name="Chen M."/>
            <person name="Loughlin P."/>
            <person name="Pan H."/>
            <person name="Lin S."/>
            <person name="Li N."/>
            <person name="Shaw J."/>
            <person name="Prado M."/>
            <person name="Sherman C."/>
            <person name="Li X."/>
            <person name="Tang J."/>
            <person name="Blankenship R."/>
            <person name="Zhao T."/>
            <person name="Touchman J."/>
            <person name="Sattley M."/>
        </authorList>
    </citation>
    <scope>NUCLEOTIDE SEQUENCE [LARGE SCALE GENOMIC DNA]</scope>
    <source>
        <strain evidence="1 2">ANT.BR</strain>
    </source>
</reference>
<proteinExistence type="predicted"/>
<name>A0A1Q8YHI4_9BURK</name>
<accession>A0A1Q8YHI4</accession>
<dbReference type="RefSeq" id="WP_139313310.1">
    <property type="nucleotide sequence ID" value="NZ_MSYM01000008.1"/>
</dbReference>